<feature type="transmembrane region" description="Helical" evidence="1">
    <location>
        <begin position="6"/>
        <end position="27"/>
    </location>
</feature>
<name>A0A0S7BI97_9CHLR</name>
<keyword evidence="1" id="KW-0812">Transmembrane</keyword>
<organism evidence="2">
    <name type="scientific">Longilinea arvoryzae</name>
    <dbReference type="NCBI Taxonomy" id="360412"/>
    <lineage>
        <taxon>Bacteria</taxon>
        <taxon>Bacillati</taxon>
        <taxon>Chloroflexota</taxon>
        <taxon>Anaerolineae</taxon>
        <taxon>Anaerolineales</taxon>
        <taxon>Anaerolineaceae</taxon>
        <taxon>Longilinea</taxon>
    </lineage>
</organism>
<evidence type="ECO:0000313" key="3">
    <source>
        <dbReference type="Proteomes" id="UP000055060"/>
    </source>
</evidence>
<evidence type="ECO:0000256" key="1">
    <source>
        <dbReference type="SAM" id="Phobius"/>
    </source>
</evidence>
<gene>
    <name evidence="2" type="ORF">LARV_01043</name>
</gene>
<dbReference type="EMBL" id="DF967972">
    <property type="protein sequence ID" value="GAP13290.1"/>
    <property type="molecule type" value="Genomic_DNA"/>
</dbReference>
<dbReference type="STRING" id="360412.LARV_01043"/>
<dbReference type="RefSeq" id="WP_075072638.1">
    <property type="nucleotide sequence ID" value="NZ_DF967972.1"/>
</dbReference>
<keyword evidence="1" id="KW-1133">Transmembrane helix</keyword>
<keyword evidence="1" id="KW-0472">Membrane</keyword>
<proteinExistence type="predicted"/>
<sequence>MDNQLQIILVIVAQIFTLAAVFFTSFLNRRNSAQLIEQELRTRKRAEYLEEQLFKLYGPISILLHMNKALLKLRFNLETNTYSNAVPEALWQDVRDNVIRPNNFRIVRLLKKNFHLLEGSDIPDSVMRFIVHAEVFALQHKHNLANETYLKDFRFPVEFEQYIFTTTNKVKKEYLGLVSEDKIKIHPIPSKTLAPPRKMQKITREVK</sequence>
<dbReference type="AlphaFoldDB" id="A0A0S7BI97"/>
<reference evidence="2" key="1">
    <citation type="submission" date="2015-07" db="EMBL/GenBank/DDBJ databases">
        <title>Draft Genome Sequences of Anaerolinea thermolimosa IMO-1, Bellilinea caldifistulae GOMI-1, Leptolinea tardivitalis YMTK-2, Levilinea saccharolytica KIBI-1,Longilinea arvoryzae KOME-1, Previously Described as Members of the Anaerolineaceae (Chloroflexi).</title>
        <authorList>
            <person name="Sekiguchi Y."/>
            <person name="Ohashi A."/>
            <person name="Matsuura N."/>
            <person name="Tourlousse M.D."/>
        </authorList>
    </citation>
    <scope>NUCLEOTIDE SEQUENCE [LARGE SCALE GENOMIC DNA]</scope>
    <source>
        <strain evidence="2">KOME-1</strain>
    </source>
</reference>
<evidence type="ECO:0000313" key="2">
    <source>
        <dbReference type="EMBL" id="GAP13290.1"/>
    </source>
</evidence>
<accession>A0A0S7BI97</accession>
<keyword evidence="3" id="KW-1185">Reference proteome</keyword>
<dbReference type="OrthoDB" id="4190004at2"/>
<dbReference type="Proteomes" id="UP000055060">
    <property type="component" value="Unassembled WGS sequence"/>
</dbReference>
<protein>
    <submittedName>
        <fullName evidence="2">Uncharacterized protein</fullName>
    </submittedName>
</protein>